<dbReference type="GO" id="GO:0070006">
    <property type="term" value="F:metalloaminopeptidase activity"/>
    <property type="evidence" value="ECO:0007669"/>
    <property type="project" value="InterPro"/>
</dbReference>
<dbReference type="PANTHER" id="PTHR11963">
    <property type="entry name" value="LEUCINE AMINOPEPTIDASE-RELATED"/>
    <property type="match status" value="1"/>
</dbReference>
<keyword evidence="4" id="KW-0378">Hydrolase</keyword>
<dbReference type="EMBL" id="GDHC01014109">
    <property type="protein sequence ID" value="JAQ04520.1"/>
    <property type="molecule type" value="Transcribed_RNA"/>
</dbReference>
<dbReference type="GO" id="GO:0030145">
    <property type="term" value="F:manganese ion binding"/>
    <property type="evidence" value="ECO:0007669"/>
    <property type="project" value="InterPro"/>
</dbReference>
<evidence type="ECO:0000256" key="2">
    <source>
        <dbReference type="ARBA" id="ARBA00022438"/>
    </source>
</evidence>
<comment type="similarity">
    <text evidence="1">Belongs to the peptidase M17 family.</text>
</comment>
<name>A0A0A9X7A0_LYGHE</name>
<evidence type="ECO:0000313" key="6">
    <source>
        <dbReference type="EMBL" id="JAG16587.1"/>
    </source>
</evidence>
<evidence type="ECO:0000256" key="1">
    <source>
        <dbReference type="ARBA" id="ARBA00009528"/>
    </source>
</evidence>
<accession>A0A0A9X7A0</accession>
<organism evidence="6">
    <name type="scientific">Lygus hesperus</name>
    <name type="common">Western plant bug</name>
    <dbReference type="NCBI Taxonomy" id="30085"/>
    <lineage>
        <taxon>Eukaryota</taxon>
        <taxon>Metazoa</taxon>
        <taxon>Ecdysozoa</taxon>
        <taxon>Arthropoda</taxon>
        <taxon>Hexapoda</taxon>
        <taxon>Insecta</taxon>
        <taxon>Pterygota</taxon>
        <taxon>Neoptera</taxon>
        <taxon>Paraneoptera</taxon>
        <taxon>Hemiptera</taxon>
        <taxon>Heteroptera</taxon>
        <taxon>Panheteroptera</taxon>
        <taxon>Cimicomorpha</taxon>
        <taxon>Miridae</taxon>
        <taxon>Mirini</taxon>
        <taxon>Lygus</taxon>
    </lineage>
</organism>
<dbReference type="GO" id="GO:0006508">
    <property type="term" value="P:proteolysis"/>
    <property type="evidence" value="ECO:0007669"/>
    <property type="project" value="UniProtKB-KW"/>
</dbReference>
<evidence type="ECO:0000313" key="7">
    <source>
        <dbReference type="EMBL" id="JAQ04520.1"/>
    </source>
</evidence>
<dbReference type="PROSITE" id="PS00631">
    <property type="entry name" value="CYTOSOL_AP"/>
    <property type="match status" value="1"/>
</dbReference>
<dbReference type="InterPro" id="IPR011356">
    <property type="entry name" value="Leucine_aapep/pepB"/>
</dbReference>
<dbReference type="Pfam" id="PF00883">
    <property type="entry name" value="Peptidase_M17"/>
    <property type="match status" value="1"/>
</dbReference>
<keyword evidence="2 6" id="KW-0031">Aminopeptidase</keyword>
<dbReference type="GO" id="GO:0005737">
    <property type="term" value="C:cytoplasm"/>
    <property type="evidence" value="ECO:0007669"/>
    <property type="project" value="InterPro"/>
</dbReference>
<dbReference type="SUPFAM" id="SSF53187">
    <property type="entry name" value="Zn-dependent exopeptidases"/>
    <property type="match status" value="1"/>
</dbReference>
<dbReference type="InterPro" id="IPR000819">
    <property type="entry name" value="Peptidase_M17_C"/>
</dbReference>
<reference evidence="7" key="3">
    <citation type="journal article" date="2016" name="Gigascience">
        <title>De novo construction of an expanded transcriptome assembly for the western tarnished plant bug, Lygus hesperus.</title>
        <authorList>
            <person name="Tassone E.E."/>
            <person name="Geib S.M."/>
            <person name="Hall B."/>
            <person name="Fabrick J.A."/>
            <person name="Brent C.S."/>
            <person name="Hull J.J."/>
        </authorList>
    </citation>
    <scope>NUCLEOTIDE SEQUENCE</scope>
</reference>
<dbReference type="PRINTS" id="PR00481">
    <property type="entry name" value="LAMNOPPTDASE"/>
</dbReference>
<reference evidence="6" key="2">
    <citation type="submission" date="2014-07" db="EMBL/GenBank/DDBJ databases">
        <authorList>
            <person name="Hull J."/>
        </authorList>
    </citation>
    <scope>NUCLEOTIDE SEQUENCE</scope>
</reference>
<evidence type="ECO:0000256" key="4">
    <source>
        <dbReference type="ARBA" id="ARBA00022801"/>
    </source>
</evidence>
<dbReference type="Gene3D" id="3.40.630.10">
    <property type="entry name" value="Zn peptidases"/>
    <property type="match status" value="1"/>
</dbReference>
<gene>
    <name evidence="6" type="primary">pepA_6</name>
    <name evidence="7" type="synonym">pepA_2</name>
    <name evidence="6" type="ORF">CM83_15263</name>
    <name evidence="7" type="ORF">g.97640</name>
</gene>
<dbReference type="AlphaFoldDB" id="A0A0A9X7A0"/>
<dbReference type="EMBL" id="GBHO01027017">
    <property type="protein sequence ID" value="JAG16587.1"/>
    <property type="molecule type" value="Transcribed_RNA"/>
</dbReference>
<keyword evidence="3" id="KW-0645">Protease</keyword>
<feature type="domain" description="Cytosol aminopeptidase" evidence="5">
    <location>
        <begin position="64"/>
        <end position="71"/>
    </location>
</feature>
<sequence>METMHTDMMGAATALCTLKAAATLELPVNLTVAVGFVENAIGPDAYCPSSILTSLNGRSVEIRNTDAEGRLVLADLLTFVQRDAPLSKPPHTIIDLATLTGAIVIGLGERRAGLFSNHLPLTQQLMRCGMGCGEEVWPMPIGDEHTQKMKRNLADLTNAAVGRAGGSCTAAAFLSEFIEPLRLHKTTKTIVTKTSRGGASKRRKHS</sequence>
<evidence type="ECO:0000256" key="3">
    <source>
        <dbReference type="ARBA" id="ARBA00022670"/>
    </source>
</evidence>
<protein>
    <submittedName>
        <fullName evidence="6">Putative cytosol aminopeptidase</fullName>
    </submittedName>
</protein>
<dbReference type="PANTHER" id="PTHR11963:SF23">
    <property type="entry name" value="CYTOSOL AMINOPEPTIDASE"/>
    <property type="match status" value="1"/>
</dbReference>
<evidence type="ECO:0000259" key="5">
    <source>
        <dbReference type="PROSITE" id="PS00631"/>
    </source>
</evidence>
<proteinExistence type="inferred from homology"/>
<reference evidence="6" key="1">
    <citation type="journal article" date="2014" name="PLoS ONE">
        <title>Transcriptome-Based Identification of ABC Transporters in the Western Tarnished Plant Bug Lygus hesperus.</title>
        <authorList>
            <person name="Hull J.J."/>
            <person name="Chaney K."/>
            <person name="Geib S.M."/>
            <person name="Fabrick J.A."/>
            <person name="Brent C.S."/>
            <person name="Walsh D."/>
            <person name="Lavine L.C."/>
        </authorList>
    </citation>
    <scope>NUCLEOTIDE SEQUENCE</scope>
</reference>